<sequence>MNPYLEKQLPLLGDLHKKLGLCPQDLDNDLEAINDAIKRAIDEAIDRRKESVQQLEEDVERTRAEIRSIRRVLDPEQEEEVIGSELVYKSLIVGSSDPAGTAQINERYIKKGVDYQLPATTLRRAEPLRISLPSATENFTHTATRDRIQALQDLIELAQAEKAKRSKALQECFDELRFLHLELGLEPMNAFTASRLLPASTSSSTGEAHLAALHRFISMCPPEEDQTDATVLAEQPTKELMVWAKETVILWQQEKKAREEQIQALYDQVEPIWHRLGFEQEDINAFVEEHCGLDQEVLQADESEDVLKLHEEEVLRLQSELSSKERILPRVEEWVELRIQQQDLEAKRNGPDRFNTRGGALLLEERTRKRIEKKMPLLEQELLQIIPPWEQEHDMPFLFDDSIITDILQDEMESRTAERNAKMRSRVGSSMTPARQARTPATTTISRTPGTSLARKRDAPTPTPSMASAATMKRSRLGVSTSSTFSNVNESPMPRQRKLPPPHYGLPKPTSSQAQSRSTSTPMPLGQSGIPNYRQQRSATNTNSSLLPKPVVTTLAKAEGRRPRRQSFKPRQSIAQRPPQIGMRGHVYSNVPEDDVM</sequence>
<evidence type="ECO:0000313" key="1">
    <source>
        <dbReference type="EMBL" id="KAJ9093602.1"/>
    </source>
</evidence>
<reference evidence="1" key="1">
    <citation type="submission" date="2023-04" db="EMBL/GenBank/DDBJ databases">
        <title>Draft Genome sequencing of Naganishia species isolated from polar environments using Oxford Nanopore Technology.</title>
        <authorList>
            <person name="Leo P."/>
            <person name="Venkateswaran K."/>
        </authorList>
    </citation>
    <scope>NUCLEOTIDE SEQUENCE</scope>
    <source>
        <strain evidence="1">MNA-CCFEE 5261</strain>
    </source>
</reference>
<gene>
    <name evidence="1" type="ORF">QFC19_008269</name>
</gene>
<dbReference type="EMBL" id="JASBWR010000121">
    <property type="protein sequence ID" value="KAJ9093602.1"/>
    <property type="molecule type" value="Genomic_DNA"/>
</dbReference>
<name>A0ACC2V4T0_9TREE</name>
<accession>A0ACC2V4T0</accession>
<organism evidence="1 2">
    <name type="scientific">Naganishia cerealis</name>
    <dbReference type="NCBI Taxonomy" id="610337"/>
    <lineage>
        <taxon>Eukaryota</taxon>
        <taxon>Fungi</taxon>
        <taxon>Dikarya</taxon>
        <taxon>Basidiomycota</taxon>
        <taxon>Agaricomycotina</taxon>
        <taxon>Tremellomycetes</taxon>
        <taxon>Filobasidiales</taxon>
        <taxon>Filobasidiaceae</taxon>
        <taxon>Naganishia</taxon>
    </lineage>
</organism>
<dbReference type="Proteomes" id="UP001241377">
    <property type="component" value="Unassembled WGS sequence"/>
</dbReference>
<proteinExistence type="predicted"/>
<protein>
    <submittedName>
        <fullName evidence="1">Uncharacterized protein</fullName>
    </submittedName>
</protein>
<comment type="caution">
    <text evidence="1">The sequence shown here is derived from an EMBL/GenBank/DDBJ whole genome shotgun (WGS) entry which is preliminary data.</text>
</comment>
<evidence type="ECO:0000313" key="2">
    <source>
        <dbReference type="Proteomes" id="UP001241377"/>
    </source>
</evidence>
<keyword evidence="2" id="KW-1185">Reference proteome</keyword>